<keyword evidence="1" id="KW-1133">Transmembrane helix</keyword>
<keyword evidence="1" id="KW-0812">Transmembrane</keyword>
<proteinExistence type="predicted"/>
<accession>A0A1G9WHD5</accession>
<evidence type="ECO:0000313" key="3">
    <source>
        <dbReference type="Proteomes" id="UP000199440"/>
    </source>
</evidence>
<dbReference type="RefSeq" id="WP_089894588.1">
    <property type="nucleotide sequence ID" value="NZ_FNGV01000015.1"/>
</dbReference>
<keyword evidence="3" id="KW-1185">Reference proteome</keyword>
<name>A0A1G9WHD5_9FLAO</name>
<protein>
    <recommendedName>
        <fullName evidence="4">DUF5056 domain-containing protein</fullName>
    </recommendedName>
</protein>
<evidence type="ECO:0008006" key="4">
    <source>
        <dbReference type="Google" id="ProtNLM"/>
    </source>
</evidence>
<dbReference type="AlphaFoldDB" id="A0A1G9WHD5"/>
<feature type="transmembrane region" description="Helical" evidence="1">
    <location>
        <begin position="109"/>
        <end position="127"/>
    </location>
</feature>
<reference evidence="2 3" key="1">
    <citation type="submission" date="2016-10" db="EMBL/GenBank/DDBJ databases">
        <authorList>
            <person name="de Groot N.N."/>
        </authorList>
    </citation>
    <scope>NUCLEOTIDE SEQUENCE [LARGE SCALE GENOMIC DNA]</scope>
    <source>
        <strain evidence="2 3">DSM 19886</strain>
    </source>
</reference>
<organism evidence="2 3">
    <name type="scientific">Kriegella aquimaris</name>
    <dbReference type="NCBI Taxonomy" id="192904"/>
    <lineage>
        <taxon>Bacteria</taxon>
        <taxon>Pseudomonadati</taxon>
        <taxon>Bacteroidota</taxon>
        <taxon>Flavobacteriia</taxon>
        <taxon>Flavobacteriales</taxon>
        <taxon>Flavobacteriaceae</taxon>
        <taxon>Kriegella</taxon>
    </lineage>
</organism>
<gene>
    <name evidence="2" type="ORF">SAMN04488514_115109</name>
</gene>
<keyword evidence="1" id="KW-0472">Membrane</keyword>
<evidence type="ECO:0000256" key="1">
    <source>
        <dbReference type="SAM" id="Phobius"/>
    </source>
</evidence>
<dbReference type="OrthoDB" id="1442507at2"/>
<dbReference type="Proteomes" id="UP000199440">
    <property type="component" value="Unassembled WGS sequence"/>
</dbReference>
<feature type="transmembrane region" description="Helical" evidence="1">
    <location>
        <begin position="55"/>
        <end position="76"/>
    </location>
</feature>
<sequence length="138" mass="15811">MDKESDKELDEFVGKLLRENPIESPSLNFTSKIMEQVETMPQNELFTYRPLISKYAWAGIGLFLFIGSLLVVFGSVEMETSLSGLMNIDGQINFDLLKNLPHFNMPNTLIYGVLGFSFFACIQIVLIKHQFDKRFIVH</sequence>
<evidence type="ECO:0000313" key="2">
    <source>
        <dbReference type="EMBL" id="SDM83890.1"/>
    </source>
</evidence>
<dbReference type="STRING" id="192904.SAMN04488514_115109"/>
<dbReference type="EMBL" id="FNGV01000015">
    <property type="protein sequence ID" value="SDM83890.1"/>
    <property type="molecule type" value="Genomic_DNA"/>
</dbReference>